<evidence type="ECO:0000313" key="2">
    <source>
        <dbReference type="EMBL" id="ABC01590.1"/>
    </source>
</evidence>
<dbReference type="GeneID" id="23778310"/>
<dbReference type="AlphaFoldDB" id="Q2SRB7"/>
<accession>Q2SRB7</accession>
<dbReference type="EMBL" id="CP000123">
    <property type="protein sequence ID" value="ABC01590.1"/>
    <property type="molecule type" value="Genomic_DNA"/>
</dbReference>
<feature type="compositionally biased region" description="Basic and acidic residues" evidence="1">
    <location>
        <begin position="305"/>
        <end position="321"/>
    </location>
</feature>
<proteinExistence type="predicted"/>
<dbReference type="InterPro" id="IPR005046">
    <property type="entry name" value="DUF285"/>
</dbReference>
<dbReference type="Proteomes" id="UP000001928">
    <property type="component" value="Chromosome"/>
</dbReference>
<evidence type="ECO:0000256" key="1">
    <source>
        <dbReference type="SAM" id="MobiDB-lite"/>
    </source>
</evidence>
<dbReference type="PhylomeDB" id="Q2SRB7"/>
<protein>
    <submittedName>
        <fullName evidence="2">Membrane protein, putative</fullName>
    </submittedName>
</protein>
<dbReference type="NCBIfam" id="NF033158">
    <property type="entry name" value="Myrrcad"/>
    <property type="match status" value="1"/>
</dbReference>
<feature type="compositionally biased region" description="Basic and acidic residues" evidence="1">
    <location>
        <begin position="263"/>
        <end position="274"/>
    </location>
</feature>
<reference evidence="2 3" key="1">
    <citation type="submission" date="2005-09" db="EMBL/GenBank/DDBJ databases">
        <authorList>
            <person name="Glass J.I."/>
            <person name="Lartigue C."/>
            <person name="Pfannkoch C."/>
            <person name="Baden-Tillson H."/>
            <person name="Smith H.O."/>
            <person name="Venter J.C."/>
            <person name="Roske K."/>
            <person name="Wise K.S."/>
            <person name="Calcutt M.J."/>
            <person name="Nelson W.C."/>
            <person name="Nierman W.C."/>
        </authorList>
    </citation>
    <scope>NUCLEOTIDE SEQUENCE [LARGE SCALE GENOMIC DNA]</scope>
    <source>
        <strain evidence="3">California kid / ATCC 27343 / NCTC 10154</strain>
    </source>
</reference>
<dbReference type="NCBIfam" id="TIGR02167">
    <property type="entry name" value="Liste_lipo_26"/>
    <property type="match status" value="2"/>
</dbReference>
<dbReference type="InterPro" id="IPR011889">
    <property type="entry name" value="Liste_lipo_26"/>
</dbReference>
<feature type="compositionally biased region" description="Polar residues" evidence="1">
    <location>
        <begin position="276"/>
        <end position="298"/>
    </location>
</feature>
<name>Q2SRB7_MYCCT</name>
<dbReference type="Pfam" id="PF03382">
    <property type="entry name" value="DUF285"/>
    <property type="match status" value="1"/>
</dbReference>
<feature type="region of interest" description="Disordered" evidence="1">
    <location>
        <begin position="226"/>
        <end position="321"/>
    </location>
</feature>
<organism evidence="2 3">
    <name type="scientific">Mycoplasma capricolum subsp. capricolum (strain California kid / ATCC 27343 / NCTC 10154)</name>
    <dbReference type="NCBI Taxonomy" id="340047"/>
    <lineage>
        <taxon>Bacteria</taxon>
        <taxon>Bacillati</taxon>
        <taxon>Mycoplasmatota</taxon>
        <taxon>Mollicutes</taxon>
        <taxon>Mycoplasmataceae</taxon>
        <taxon>Mycoplasma</taxon>
    </lineage>
</organism>
<dbReference type="RefSeq" id="WP_011387580.1">
    <property type="nucleotide sequence ID" value="NC_007633.1"/>
</dbReference>
<sequence length="423" mass="47577">MKKLLTILTTSSAVFLITVGVMLANKNSNRNLILFNKGKESKKHRIEHGVLKEIGYYREGKDIRIQFIPYNVHTIDATLPEKITSLKNAFVGNTQQIKWNKTWDTKNITNMSGVFYGQIWINEPSIKTWDTSKVTDMSNMFNGAKNFNQDLSDWNVSKVTNMNGMFQNATDYNNGNNHLKWENKLGSVKTMKKMFNGTLSFKHSLKSWKMPNVVNNEEFGLDISNHPEWKLSDSSSVSSTTSRINSPAEKPNKSENDISSSAPKEKNGDMELLSKPDSNSPNNLMQNTPLPNNESDSSLIPKKSKTSETMEDSNVRKDDNLYKIPTAGSNTIIKPNSPNAGIIAGAVLGSFTIIGTGAGVGYYYRKNLKNLYLKSADKLKPSLLKSKDNIKDFYVKSIDKTKNLYFKSKNKIKDKIAKIKSKK</sequence>
<feature type="compositionally biased region" description="Low complexity" evidence="1">
    <location>
        <begin position="232"/>
        <end position="242"/>
    </location>
</feature>
<evidence type="ECO:0000313" key="3">
    <source>
        <dbReference type="Proteomes" id="UP000001928"/>
    </source>
</evidence>
<gene>
    <name evidence="2" type="ordered locus">MCAP_0736</name>
</gene>
<dbReference type="KEGG" id="mcp:MCAP_0736"/>
<dbReference type="HOGENOM" id="CLU_053511_0_0_14"/>